<dbReference type="PANTHER" id="PTHR43617">
    <property type="entry name" value="L-AMINO ACID N-ACETYLTRANSFERASE"/>
    <property type="match status" value="1"/>
</dbReference>
<accession>A0ABQ0K3T8</accession>
<dbReference type="InterPro" id="IPR016181">
    <property type="entry name" value="Acyl_CoA_acyltransferase"/>
</dbReference>
<dbReference type="SUPFAM" id="SSF55729">
    <property type="entry name" value="Acyl-CoA N-acyltransferases (Nat)"/>
    <property type="match status" value="1"/>
</dbReference>
<dbReference type="PANTHER" id="PTHR43617:SF20">
    <property type="entry name" value="N-ALPHA-ACETYLTRANSFERASE RIMI"/>
    <property type="match status" value="1"/>
</dbReference>
<evidence type="ECO:0000259" key="1">
    <source>
        <dbReference type="PROSITE" id="PS51186"/>
    </source>
</evidence>
<evidence type="ECO:0000313" key="3">
    <source>
        <dbReference type="Proteomes" id="UP000032309"/>
    </source>
</evidence>
<reference evidence="3" key="1">
    <citation type="journal article" date="2015" name="Genome Announc.">
        <title>Draft Genome Sequence of an Anaerobic Ammonium-Oxidizing Bacterium, "Candidatus Brocadia sinica".</title>
        <authorList>
            <person name="Oshiki M."/>
            <person name="Shinyako-Hata K."/>
            <person name="Satoh H."/>
            <person name="Okabe S."/>
        </authorList>
    </citation>
    <scope>NUCLEOTIDE SEQUENCE [LARGE SCALE GENOMIC DNA]</scope>
    <source>
        <strain evidence="3">JPN1</strain>
    </source>
</reference>
<protein>
    <submittedName>
        <fullName evidence="2">Acetyltransferases</fullName>
    </submittedName>
</protein>
<dbReference type="Gene3D" id="3.40.630.30">
    <property type="match status" value="1"/>
</dbReference>
<dbReference type="Proteomes" id="UP000032309">
    <property type="component" value="Unassembled WGS sequence"/>
</dbReference>
<dbReference type="CDD" id="cd04301">
    <property type="entry name" value="NAT_SF"/>
    <property type="match status" value="1"/>
</dbReference>
<feature type="domain" description="N-acetyltransferase" evidence="1">
    <location>
        <begin position="16"/>
        <end position="166"/>
    </location>
</feature>
<dbReference type="Pfam" id="PF00583">
    <property type="entry name" value="Acetyltransf_1"/>
    <property type="match status" value="1"/>
</dbReference>
<gene>
    <name evidence="2" type="ORF">BROSI_B0003</name>
</gene>
<dbReference type="InterPro" id="IPR000182">
    <property type="entry name" value="GNAT_dom"/>
</dbReference>
<dbReference type="InterPro" id="IPR050276">
    <property type="entry name" value="MshD_Acetyltransferase"/>
</dbReference>
<dbReference type="EMBL" id="BAFN01000002">
    <property type="protein sequence ID" value="GAN35365.1"/>
    <property type="molecule type" value="Genomic_DNA"/>
</dbReference>
<name>A0ABQ0K3T8_9BACT</name>
<proteinExistence type="predicted"/>
<keyword evidence="3" id="KW-1185">Reference proteome</keyword>
<sequence>MIRIMSTLNSYRRSVIRLRPATGRDVAAILELEIACFSRTEEMFGRRQLRGLIVNPRAIVVVAESKDRILGWSAGLMRRHRGRYSGRLYAIAVHPDAQGKRIGQRLIGHILHSLAVRGAQRIFLEVHTKNQKAINLYHKFGFTDQRHLAHYYGQGHHGLRMMRQMQRPISQK</sequence>
<dbReference type="PROSITE" id="PS51186">
    <property type="entry name" value="GNAT"/>
    <property type="match status" value="1"/>
</dbReference>
<evidence type="ECO:0000313" key="2">
    <source>
        <dbReference type="EMBL" id="GAN35365.1"/>
    </source>
</evidence>
<organism evidence="2 3">
    <name type="scientific">Candidatus Brocadia sinica JPN1</name>
    <dbReference type="NCBI Taxonomy" id="1197129"/>
    <lineage>
        <taxon>Bacteria</taxon>
        <taxon>Pseudomonadati</taxon>
        <taxon>Planctomycetota</taxon>
        <taxon>Candidatus Brocadiia</taxon>
        <taxon>Candidatus Brocadiales</taxon>
        <taxon>Candidatus Brocadiaceae</taxon>
        <taxon>Candidatus Brocadia</taxon>
    </lineage>
</organism>
<comment type="caution">
    <text evidence="2">The sequence shown here is derived from an EMBL/GenBank/DDBJ whole genome shotgun (WGS) entry which is preliminary data.</text>
</comment>